<organism evidence="7 8">
    <name type="scientific">Seriola dumerili</name>
    <name type="common">Greater amberjack</name>
    <name type="synonym">Caranx dumerili</name>
    <dbReference type="NCBI Taxonomy" id="41447"/>
    <lineage>
        <taxon>Eukaryota</taxon>
        <taxon>Metazoa</taxon>
        <taxon>Chordata</taxon>
        <taxon>Craniata</taxon>
        <taxon>Vertebrata</taxon>
        <taxon>Euteleostomi</taxon>
        <taxon>Actinopterygii</taxon>
        <taxon>Neopterygii</taxon>
        <taxon>Teleostei</taxon>
        <taxon>Neoteleostei</taxon>
        <taxon>Acanthomorphata</taxon>
        <taxon>Carangaria</taxon>
        <taxon>Carangiformes</taxon>
        <taxon>Carangidae</taxon>
        <taxon>Seriola</taxon>
    </lineage>
</organism>
<dbReference type="GO" id="GO:0000481">
    <property type="term" value="P:maturation of 5S rRNA"/>
    <property type="evidence" value="ECO:0007669"/>
    <property type="project" value="TreeGrafter"/>
</dbReference>
<feature type="compositionally biased region" description="Basic residues" evidence="6">
    <location>
        <begin position="1"/>
        <end position="17"/>
    </location>
</feature>
<accession>A0A3B4V6L5</accession>
<evidence type="ECO:0000313" key="7">
    <source>
        <dbReference type="Ensembl" id="ENSSDUP00000026366.1"/>
    </source>
</evidence>
<feature type="compositionally biased region" description="Acidic residues" evidence="6">
    <location>
        <begin position="515"/>
        <end position="540"/>
    </location>
</feature>
<keyword evidence="4" id="KW-0508">mRNA splicing</keyword>
<dbReference type="InterPro" id="IPR045347">
    <property type="entry name" value="HIND"/>
</dbReference>
<feature type="compositionally biased region" description="Basic residues" evidence="6">
    <location>
        <begin position="347"/>
        <end position="359"/>
    </location>
</feature>
<dbReference type="STRING" id="41447.ENSSDUP00000026366"/>
<dbReference type="InterPro" id="IPR005011">
    <property type="entry name" value="SNU66/SART1"/>
</dbReference>
<evidence type="ECO:0000256" key="5">
    <source>
        <dbReference type="ARBA" id="ARBA00023242"/>
    </source>
</evidence>
<dbReference type="GO" id="GO:0045292">
    <property type="term" value="P:mRNA cis splicing, via spliceosome"/>
    <property type="evidence" value="ECO:0007669"/>
    <property type="project" value="TreeGrafter"/>
</dbReference>
<keyword evidence="3" id="KW-0507">mRNA processing</keyword>
<evidence type="ECO:0000256" key="1">
    <source>
        <dbReference type="ARBA" id="ARBA00004123"/>
    </source>
</evidence>
<evidence type="ECO:0000256" key="3">
    <source>
        <dbReference type="ARBA" id="ARBA00022664"/>
    </source>
</evidence>
<reference evidence="7" key="1">
    <citation type="submission" date="2025-08" db="UniProtKB">
        <authorList>
            <consortium name="Ensembl"/>
        </authorList>
    </citation>
    <scope>IDENTIFICATION</scope>
</reference>
<feature type="compositionally biased region" description="Acidic residues" evidence="6">
    <location>
        <begin position="420"/>
        <end position="442"/>
    </location>
</feature>
<evidence type="ECO:0000313" key="8">
    <source>
        <dbReference type="Proteomes" id="UP000261420"/>
    </source>
</evidence>
<dbReference type="AlphaFoldDB" id="A0A3B4V6L5"/>
<dbReference type="OMA" id="KRRDYTG"/>
<reference evidence="7" key="2">
    <citation type="submission" date="2025-09" db="UniProtKB">
        <authorList>
            <consortium name="Ensembl"/>
        </authorList>
    </citation>
    <scope>IDENTIFICATION</scope>
</reference>
<proteinExistence type="inferred from homology"/>
<keyword evidence="8" id="KW-1185">Reference proteome</keyword>
<keyword evidence="5" id="KW-0539">Nucleus</keyword>
<comment type="similarity">
    <text evidence="2">Belongs to the SNU66/SART1 family.</text>
</comment>
<dbReference type="Pfam" id="PF19252">
    <property type="entry name" value="HIND"/>
    <property type="match status" value="1"/>
</dbReference>
<feature type="region of interest" description="Disordered" evidence="6">
    <location>
        <begin position="347"/>
        <end position="466"/>
    </location>
</feature>
<sequence length="738" mass="84094">MGSSKKHKEHKKHRHKDRERSGRESRGKGEKSSGEPRVKKEKIDLGYEESNTEVEPQSASGDASLSIEETNKLRAKLGLKPLELNENKKELGTKEEPMVAATINPVLIQKQKDMREKLAAMKEKRILNQKLGKVKTLAEEDWLDDTAAWVEKSRKMAKEKEMAEKRAKLLEEMDEEFGVSSLVEEEFAQSRSDAYSSQDLKGLKVQHKVDSFTEGQTVILTLQDKGVLEEEEDVLVNVGLVDKEKADKNVELKKKKPDYKPYEEEESVDDMVTFKPRSVLSKYDEEIEGEKKKSFRLSTGGFADGERERELQAMRETLRNQAQSLEMPALTIASEYYTPQEMVGFKKTKRRVKKIRKKEKQTAADELLLDDTRSSDFGSRTRGRGRKQLDDNEEEVKEEESSLPHDTPQMSDDIRTAEMDISDEEDFTLPESAVIEEDEAEQELQKQLEKQRKLKQKQLLKDSGEKVAEQIKVLGNGENDNDPDRRNNIVFNATSEFCRTLGDIPTYGLSGNREDQEDIMDFEQEEEKDDAGDSDSEMDENVGWSTVNLDEEQKQPDFSTASATILDEEPIVNSGLAAALLLCKNKGLLDTQMQKVARVKAPKGALPNDNYCIEDKMGFDDKYSRREEYRGFTQDFKEKDGYKPDVKIEYVDESGRKLTPKEAFRQLSHRFHGKGSGKMKTERRMKKLEEEALLKKMSSSDTPLGTVALLQEKQKSQKTPYIVLSGSGKSMNANTITK</sequence>
<protein>
    <submittedName>
        <fullName evidence="7">Spliceosome associated factor 1, recruiter of U4/U6.U5 tri-snRNP</fullName>
    </submittedName>
</protein>
<feature type="region of interest" description="Disordered" evidence="6">
    <location>
        <begin position="1"/>
        <end position="67"/>
    </location>
</feature>
<dbReference type="GO" id="GO:0046540">
    <property type="term" value="C:U4/U6 x U5 tri-snRNP complex"/>
    <property type="evidence" value="ECO:0007669"/>
    <property type="project" value="InterPro"/>
</dbReference>
<feature type="compositionally biased region" description="Polar residues" evidence="6">
    <location>
        <begin position="53"/>
        <end position="63"/>
    </location>
</feature>
<name>A0A3B4V6L5_SERDU</name>
<evidence type="ECO:0000256" key="2">
    <source>
        <dbReference type="ARBA" id="ARBA00006076"/>
    </source>
</evidence>
<dbReference type="Proteomes" id="UP000261420">
    <property type="component" value="Unplaced"/>
</dbReference>
<evidence type="ECO:0000256" key="6">
    <source>
        <dbReference type="SAM" id="MobiDB-lite"/>
    </source>
</evidence>
<dbReference type="Ensembl" id="ENSSDUT00000026838.1">
    <property type="protein sequence ID" value="ENSSDUP00000026366.1"/>
    <property type="gene ID" value="ENSSDUG00000019131.1"/>
</dbReference>
<evidence type="ECO:0000256" key="4">
    <source>
        <dbReference type="ARBA" id="ARBA00023187"/>
    </source>
</evidence>
<dbReference type="Pfam" id="PF03343">
    <property type="entry name" value="SART-1"/>
    <property type="match status" value="1"/>
</dbReference>
<dbReference type="PANTHER" id="PTHR14152">
    <property type="entry name" value="SQUAMOUS CELL CARCINOMA ANTIGEN RECOGNISED BY CYTOTOXIC T LYMPHOCYTES"/>
    <property type="match status" value="1"/>
</dbReference>
<dbReference type="PANTHER" id="PTHR14152:SF5">
    <property type="entry name" value="U4_U6.U5 TRI-SNRNP-ASSOCIATED PROTEIN 1"/>
    <property type="match status" value="1"/>
</dbReference>
<comment type="subcellular location">
    <subcellularLocation>
        <location evidence="1">Nucleus</location>
    </subcellularLocation>
</comment>
<feature type="region of interest" description="Disordered" evidence="6">
    <location>
        <begin position="501"/>
        <end position="556"/>
    </location>
</feature>
<feature type="compositionally biased region" description="Basic and acidic residues" evidence="6">
    <location>
        <begin position="18"/>
        <end position="45"/>
    </location>
</feature>
<dbReference type="GeneTree" id="ENSGT00390000007071"/>